<dbReference type="AlphaFoldDB" id="A0AAU7NU31"/>
<evidence type="ECO:0008006" key="3">
    <source>
        <dbReference type="Google" id="ProtNLM"/>
    </source>
</evidence>
<keyword evidence="2" id="KW-1185">Reference proteome</keyword>
<reference evidence="1 2" key="1">
    <citation type="journal article" date="2024" name="Microbiology">
        <title>Methylomarinum rosea sp. nov., a novel halophilic methanotrophic bacterium from the hypersaline Lake Elton.</title>
        <authorList>
            <person name="Suleimanov R.Z."/>
            <person name="Oshkin I.Y."/>
            <person name="Danilova O.V."/>
            <person name="Suzina N.E."/>
            <person name="Dedysh S.N."/>
        </authorList>
    </citation>
    <scope>NUCLEOTIDE SEQUENCE [LARGE SCALE GENOMIC DNA]</scope>
    <source>
        <strain evidence="1 2">Ch1-1</strain>
    </source>
</reference>
<dbReference type="KEGG" id="mech:Q9L42_019660"/>
<protein>
    <recommendedName>
        <fullName evidence="3">Calpain catalytic domain-containing protein</fullName>
    </recommendedName>
</protein>
<sequence length="281" mass="30911">MATLLPLLITNLLLGFGLLSPAHGAENPFLSAGAPVADGKLGAFKQNAGGDCFFLASLLAIAQDSKGQALIESAFRGNPQQRRWRIVFPNLPERAAEVSEQEQRSYRLLGSDSHRYSAPVWGDPDVASLEIAADKIWKKTIKAEGLWDDVPMNALFMFSGAEQMLIWKRGKAAVENIDDIDKYRRLPAGLVKEIQPSSPANAEMILKNIIAGDRDGISMVLIDYIRYHASAIVDLDFDSRTYRIIDPHSSVPATYDLNGLLDSLINGQYAVNYVEIRPTVP</sequence>
<name>A0AAU7NU31_9GAMM</name>
<evidence type="ECO:0000313" key="2">
    <source>
        <dbReference type="Proteomes" id="UP001225378"/>
    </source>
</evidence>
<proteinExistence type="predicted"/>
<evidence type="ECO:0000313" key="1">
    <source>
        <dbReference type="EMBL" id="XBS20530.1"/>
    </source>
</evidence>
<dbReference type="EMBL" id="CP157743">
    <property type="protein sequence ID" value="XBS20530.1"/>
    <property type="molecule type" value="Genomic_DNA"/>
</dbReference>
<dbReference type="Proteomes" id="UP001225378">
    <property type="component" value="Chromosome"/>
</dbReference>
<gene>
    <name evidence="1" type="ORF">Q9L42_019660</name>
</gene>
<organism evidence="1 2">
    <name type="scientific">Methylomarinum roseum</name>
    <dbReference type="NCBI Taxonomy" id="3067653"/>
    <lineage>
        <taxon>Bacteria</taxon>
        <taxon>Pseudomonadati</taxon>
        <taxon>Pseudomonadota</taxon>
        <taxon>Gammaproteobacteria</taxon>
        <taxon>Methylococcales</taxon>
        <taxon>Methylococcaceae</taxon>
        <taxon>Methylomarinum</taxon>
    </lineage>
</organism>
<accession>A0AAU7NU31</accession>
<dbReference type="RefSeq" id="WP_349431671.1">
    <property type="nucleotide sequence ID" value="NZ_CP157743.1"/>
</dbReference>